<accession>A0A149U4B6</accession>
<evidence type="ECO:0000313" key="1">
    <source>
        <dbReference type="EMBL" id="KXV60271.1"/>
    </source>
</evidence>
<proteinExistence type="predicted"/>
<organism evidence="1 2">
    <name type="scientific">Acetobacter senegalensis</name>
    <dbReference type="NCBI Taxonomy" id="446692"/>
    <lineage>
        <taxon>Bacteria</taxon>
        <taxon>Pseudomonadati</taxon>
        <taxon>Pseudomonadota</taxon>
        <taxon>Alphaproteobacteria</taxon>
        <taxon>Acetobacterales</taxon>
        <taxon>Acetobacteraceae</taxon>
        <taxon>Acetobacter</taxon>
    </lineage>
</organism>
<sequence>MVLLLELGLRPQHGLASPVSLLEQCMLNLDNDTLDWHEWPEPEPHRPPVTPHPVPLHESEPGLLDEEVLALEADWWRGPRIGLG</sequence>
<name>A0A149U4B6_9PROT</name>
<reference evidence="1 2" key="1">
    <citation type="submission" date="2015-06" db="EMBL/GenBank/DDBJ databases">
        <title>Improved classification and identification of acetic acid bacteria using matrix-assisted laser desorption/ionization time-of-flight mass spectrometry; Gluconobacter nephelii and Gluconobacter uchimurae are later heterotypic synonyms of Gluconobacter japonicus and Gluconobacter oxydans, respectively.</title>
        <authorList>
            <person name="Li L."/>
            <person name="Cleenwerck I."/>
            <person name="De Vuyst L."/>
            <person name="Vandamme P."/>
        </authorList>
    </citation>
    <scope>NUCLEOTIDE SEQUENCE [LARGE SCALE GENOMIC DNA]</scope>
    <source>
        <strain evidence="1 2">LMG 23690</strain>
    </source>
</reference>
<dbReference type="Proteomes" id="UP000075360">
    <property type="component" value="Unassembled WGS sequence"/>
</dbReference>
<comment type="caution">
    <text evidence="1">The sequence shown here is derived from an EMBL/GenBank/DDBJ whole genome shotgun (WGS) entry which is preliminary data.</text>
</comment>
<dbReference type="PATRIC" id="fig|446692.4.peg.3185"/>
<protein>
    <submittedName>
        <fullName evidence="1">Uncharacterized protein</fullName>
    </submittedName>
</protein>
<dbReference type="EMBL" id="LHZU01000117">
    <property type="protein sequence ID" value="KXV60271.1"/>
    <property type="molecule type" value="Genomic_DNA"/>
</dbReference>
<dbReference type="AlphaFoldDB" id="A0A149U4B6"/>
<gene>
    <name evidence="1" type="ORF">AD948_05865</name>
</gene>
<evidence type="ECO:0000313" key="2">
    <source>
        <dbReference type="Proteomes" id="UP000075360"/>
    </source>
</evidence>